<protein>
    <recommendedName>
        <fullName evidence="8">Rhodopsin domain-containing protein</fullName>
    </recommendedName>
</protein>
<dbReference type="Proteomes" id="UP000009886">
    <property type="component" value="Unassembled WGS sequence"/>
</dbReference>
<dbReference type="GO" id="GO:0016020">
    <property type="term" value="C:membrane"/>
    <property type="evidence" value="ECO:0007669"/>
    <property type="project" value="UniProtKB-SubCell"/>
</dbReference>
<dbReference type="InterPro" id="IPR052337">
    <property type="entry name" value="SAT4-like"/>
</dbReference>
<proteinExistence type="inferred from homology"/>
<dbReference type="AlphaFoldDB" id="K9G5Y5"/>
<feature type="transmembrane region" description="Helical" evidence="7">
    <location>
        <begin position="14"/>
        <end position="32"/>
    </location>
</feature>
<keyword evidence="4 7" id="KW-0472">Membrane</keyword>
<evidence type="ECO:0000256" key="4">
    <source>
        <dbReference type="ARBA" id="ARBA00023136"/>
    </source>
</evidence>
<evidence type="ECO:0000259" key="8">
    <source>
        <dbReference type="Pfam" id="PF20684"/>
    </source>
</evidence>
<dbReference type="HOGENOM" id="CLU_028200_3_7_1"/>
<evidence type="ECO:0000256" key="2">
    <source>
        <dbReference type="ARBA" id="ARBA00022692"/>
    </source>
</evidence>
<feature type="transmembrane region" description="Helical" evidence="7">
    <location>
        <begin position="62"/>
        <end position="80"/>
    </location>
</feature>
<evidence type="ECO:0000256" key="6">
    <source>
        <dbReference type="SAM" id="MobiDB-lite"/>
    </source>
</evidence>
<feature type="transmembrane region" description="Helical" evidence="7">
    <location>
        <begin position="177"/>
        <end position="201"/>
    </location>
</feature>
<evidence type="ECO:0000313" key="9">
    <source>
        <dbReference type="EMBL" id="EKV16332.1"/>
    </source>
</evidence>
<comment type="similarity">
    <text evidence="5">Belongs to the SAT4 family.</text>
</comment>
<dbReference type="Pfam" id="PF20684">
    <property type="entry name" value="Fung_rhodopsin"/>
    <property type="match status" value="1"/>
</dbReference>
<evidence type="ECO:0000256" key="5">
    <source>
        <dbReference type="ARBA" id="ARBA00038359"/>
    </source>
</evidence>
<dbReference type="OrthoDB" id="5429740at2759"/>
<dbReference type="InterPro" id="IPR049326">
    <property type="entry name" value="Rhodopsin_dom_fungi"/>
</dbReference>
<feature type="region of interest" description="Disordered" evidence="6">
    <location>
        <begin position="328"/>
        <end position="371"/>
    </location>
</feature>
<dbReference type="EMBL" id="AKCU01000254">
    <property type="protein sequence ID" value="EKV16332.1"/>
    <property type="molecule type" value="Genomic_DNA"/>
</dbReference>
<keyword evidence="3 7" id="KW-1133">Transmembrane helix</keyword>
<accession>K9G5Y5</accession>
<feature type="transmembrane region" description="Helical" evidence="7">
    <location>
        <begin position="253"/>
        <end position="273"/>
    </location>
</feature>
<feature type="transmembrane region" description="Helical" evidence="7">
    <location>
        <begin position="92"/>
        <end position="117"/>
    </location>
</feature>
<evidence type="ECO:0000313" key="10">
    <source>
        <dbReference type="Proteomes" id="UP000009886"/>
    </source>
</evidence>
<name>K9G5Y5_PEND1</name>
<feature type="transmembrane region" description="Helical" evidence="7">
    <location>
        <begin position="213"/>
        <end position="233"/>
    </location>
</feature>
<feature type="domain" description="Rhodopsin" evidence="8">
    <location>
        <begin position="28"/>
        <end position="273"/>
    </location>
</feature>
<dbReference type="PANTHER" id="PTHR33048">
    <property type="entry name" value="PTH11-LIKE INTEGRAL MEMBRANE PROTEIN (AFU_ORTHOLOGUE AFUA_5G11245)"/>
    <property type="match status" value="1"/>
</dbReference>
<reference evidence="10" key="1">
    <citation type="journal article" date="2012" name="BMC Genomics">
        <title>Genome sequence of the necrotrophic fungus Penicillium digitatum, the main postharvest pathogen of citrus.</title>
        <authorList>
            <person name="Marcet-Houben M."/>
            <person name="Ballester A.-R."/>
            <person name="de la Fuente B."/>
            <person name="Harries E."/>
            <person name="Marcos J.F."/>
            <person name="Gonzalez-Candelas L."/>
            <person name="Gabaldon T."/>
        </authorList>
    </citation>
    <scope>NUCLEOTIDE SEQUENCE [LARGE SCALE GENOMIC DNA]</scope>
    <source>
        <strain evidence="10">Pd1 / CECT 20795</strain>
    </source>
</reference>
<evidence type="ECO:0000256" key="3">
    <source>
        <dbReference type="ARBA" id="ARBA00022989"/>
    </source>
</evidence>
<organism evidence="9 10">
    <name type="scientific">Penicillium digitatum (strain Pd1 / CECT 20795)</name>
    <name type="common">Green mold</name>
    <dbReference type="NCBI Taxonomy" id="1170230"/>
    <lineage>
        <taxon>Eukaryota</taxon>
        <taxon>Fungi</taxon>
        <taxon>Dikarya</taxon>
        <taxon>Ascomycota</taxon>
        <taxon>Pezizomycotina</taxon>
        <taxon>Eurotiomycetes</taxon>
        <taxon>Eurotiomycetidae</taxon>
        <taxon>Eurotiales</taxon>
        <taxon>Aspergillaceae</taxon>
        <taxon>Penicillium</taxon>
    </lineage>
</organism>
<keyword evidence="2 7" id="KW-0812">Transmembrane</keyword>
<dbReference type="KEGG" id="pdp:PDIP_36650"/>
<sequence>MVALSGDRKTVLEAIWALGGVAIIVVVLRVFAKARLRHFGLDDLIMIVSLASFELRGNGDSFALAASISLTIAVVDYGFASGRPGVDEATAIMYYTIEEVCSVTSTCLGRVAFILYLLPVLSTRKVFKISLWVLFALQITANSVMVILILSQCHDIRGVWDPKYATNCTEDYIQLRFGYFLCFCNSSADLLLAVFPCYIFWDLKLKPMIKFSLMVLTSLGVVATIGAIMKAVYLQEILTWDGTANAIKLTCWAMIECYLVIITASVPCLRSLVVSSVRQMFASDKSTTFPFTSSYRKKTATHQRMTNFEASGSRQNIFSGARGEDIEMGTTRASVNANGSEDGREGAPDGIGKTVDISITWEQGHGRDRTP</sequence>
<comment type="subcellular location">
    <subcellularLocation>
        <location evidence="1">Membrane</location>
        <topology evidence="1">Multi-pass membrane protein</topology>
    </subcellularLocation>
</comment>
<evidence type="ECO:0000256" key="7">
    <source>
        <dbReference type="SAM" id="Phobius"/>
    </source>
</evidence>
<dbReference type="VEuPathDB" id="FungiDB:PDIP_36650"/>
<feature type="transmembrane region" description="Helical" evidence="7">
    <location>
        <begin position="129"/>
        <end position="150"/>
    </location>
</feature>
<gene>
    <name evidence="9" type="ORF">PDIP_36650</name>
</gene>
<evidence type="ECO:0000256" key="1">
    <source>
        <dbReference type="ARBA" id="ARBA00004141"/>
    </source>
</evidence>
<comment type="caution">
    <text evidence="9">The sequence shown here is derived from an EMBL/GenBank/DDBJ whole genome shotgun (WGS) entry which is preliminary data.</text>
</comment>
<dbReference type="PANTHER" id="PTHR33048:SF155">
    <property type="entry name" value="INTEGRAL MEMBRANE PROTEIN"/>
    <property type="match status" value="1"/>
</dbReference>